<dbReference type="Gene3D" id="3.40.50.1220">
    <property type="entry name" value="TPP-binding domain"/>
    <property type="match status" value="1"/>
</dbReference>
<dbReference type="Proteomes" id="UP001642464">
    <property type="component" value="Unassembled WGS sequence"/>
</dbReference>
<evidence type="ECO:0000313" key="1">
    <source>
        <dbReference type="EMBL" id="CAK8987688.1"/>
    </source>
</evidence>
<sequence length="377" mass="42362">MCMLWFWNPSNPQQPRSWPSDHALRGREVTSKPAMVDPEGRSRATERLRSRDLDGIAQFMADHARHVVVLCGAGISTSAGIPDFRSPGTGLYHNLQRFDLPEAEAIFDLKYFQKHPDAFYELCREMWPGNYAPTACHYFIRLLSDKGILQRCYTQNIDSLEHAAGIPAELLVAAHGNFDAAHVVDDNVGLASSYDVDITELQDALHDPGDEGWQELREHHGGLVKPKIVFFGEELPKRFFELHKADLALCDLLLVMGTSLQVSPFNTLLSLTSDKPRLLINREAVGSCDELAGGFCFQADSDGQDVFYQGDCDAGVEALAERSCKSSSHWARRKRRNCSTRKSCHHTRSFLRSATDLAFSKSWQRGNAWDETDTRMN</sequence>
<dbReference type="EMBL" id="CAXAMM010000481">
    <property type="protein sequence ID" value="CAK8987688.1"/>
    <property type="molecule type" value="Genomic_DNA"/>
</dbReference>
<dbReference type="Gene3D" id="3.30.1600.10">
    <property type="entry name" value="SIR2/SIRT2 'Small Domain"/>
    <property type="match status" value="1"/>
</dbReference>
<protein>
    <submittedName>
        <fullName evidence="1">Uncharacterized protein</fullName>
    </submittedName>
</protein>
<dbReference type="Pfam" id="PF02146">
    <property type="entry name" value="SIR2"/>
    <property type="match status" value="1"/>
</dbReference>
<dbReference type="InterPro" id="IPR050134">
    <property type="entry name" value="NAD-dep_sirtuin_deacylases"/>
</dbReference>
<dbReference type="PROSITE" id="PS50305">
    <property type="entry name" value="SIRTUIN"/>
    <property type="match status" value="1"/>
</dbReference>
<gene>
    <name evidence="1" type="ORF">SCF082_LOCUS1082</name>
</gene>
<dbReference type="PANTHER" id="PTHR11085:SF6">
    <property type="entry name" value="NAD-DEPENDENT PROTEIN DEACETYLASE SIRTUIN-2"/>
    <property type="match status" value="1"/>
</dbReference>
<organism evidence="1 2">
    <name type="scientific">Durusdinium trenchii</name>
    <dbReference type="NCBI Taxonomy" id="1381693"/>
    <lineage>
        <taxon>Eukaryota</taxon>
        <taxon>Sar</taxon>
        <taxon>Alveolata</taxon>
        <taxon>Dinophyceae</taxon>
        <taxon>Suessiales</taxon>
        <taxon>Symbiodiniaceae</taxon>
        <taxon>Durusdinium</taxon>
    </lineage>
</organism>
<proteinExistence type="predicted"/>
<name>A0ABP0HBR4_9DINO</name>
<dbReference type="InterPro" id="IPR003000">
    <property type="entry name" value="Sirtuin"/>
</dbReference>
<dbReference type="SUPFAM" id="SSF52467">
    <property type="entry name" value="DHS-like NAD/FAD-binding domain"/>
    <property type="match status" value="1"/>
</dbReference>
<dbReference type="InterPro" id="IPR026590">
    <property type="entry name" value="Ssirtuin_cat_dom"/>
</dbReference>
<accession>A0ABP0HBR4</accession>
<reference evidence="1 2" key="1">
    <citation type="submission" date="2024-02" db="EMBL/GenBank/DDBJ databases">
        <authorList>
            <person name="Chen Y."/>
            <person name="Shah S."/>
            <person name="Dougan E. K."/>
            <person name="Thang M."/>
            <person name="Chan C."/>
        </authorList>
    </citation>
    <scope>NUCLEOTIDE SEQUENCE [LARGE SCALE GENOMIC DNA]</scope>
</reference>
<dbReference type="PANTHER" id="PTHR11085">
    <property type="entry name" value="NAD-DEPENDENT PROTEIN DEACYLASE SIRTUIN-5, MITOCHONDRIAL-RELATED"/>
    <property type="match status" value="1"/>
</dbReference>
<dbReference type="InterPro" id="IPR026591">
    <property type="entry name" value="Sirtuin_cat_small_dom_sf"/>
</dbReference>
<keyword evidence="2" id="KW-1185">Reference proteome</keyword>
<evidence type="ECO:0000313" key="2">
    <source>
        <dbReference type="Proteomes" id="UP001642464"/>
    </source>
</evidence>
<comment type="caution">
    <text evidence="1">The sequence shown here is derived from an EMBL/GenBank/DDBJ whole genome shotgun (WGS) entry which is preliminary data.</text>
</comment>
<dbReference type="InterPro" id="IPR029035">
    <property type="entry name" value="DHS-like_NAD/FAD-binding_dom"/>
</dbReference>